<dbReference type="eggNOG" id="arCOG08641">
    <property type="taxonomic scope" value="Archaea"/>
</dbReference>
<keyword evidence="2" id="KW-1185">Reference proteome</keyword>
<dbReference type="Proteomes" id="UP000028194">
    <property type="component" value="Chromosome"/>
</dbReference>
<protein>
    <submittedName>
        <fullName evidence="1">Uncharacterized protein</fullName>
    </submittedName>
</protein>
<dbReference type="HOGENOM" id="CLU_2177767_0_0_2"/>
<dbReference type="STRING" id="1459636.NTE_01422"/>
<gene>
    <name evidence="1" type="ORF">NTE_01422</name>
</gene>
<proteinExistence type="predicted"/>
<name>A0A075MPK0_9ARCH</name>
<dbReference type="AlphaFoldDB" id="A0A075MPK0"/>
<accession>A0A075MPK0</accession>
<evidence type="ECO:0000313" key="1">
    <source>
        <dbReference type="EMBL" id="AIF83486.1"/>
    </source>
</evidence>
<evidence type="ECO:0000313" key="2">
    <source>
        <dbReference type="Proteomes" id="UP000028194"/>
    </source>
</evidence>
<dbReference type="EMBL" id="CP007174">
    <property type="protein sequence ID" value="AIF83486.1"/>
    <property type="molecule type" value="Genomic_DNA"/>
</dbReference>
<reference evidence="1 2" key="1">
    <citation type="journal article" date="2014" name="PLoS ONE">
        <title>Genome Sequence of Candidatus Nitrososphaera evergladensis from Group I.1b Enriched from Everglades Soil Reveals Novel Genomic Features of the Ammonia-Oxidizing Archaea.</title>
        <authorList>
            <person name="Zhalnina K.V."/>
            <person name="Dias R."/>
            <person name="Leonard M.T."/>
            <person name="Dorr de Quadros P."/>
            <person name="Camargo F.A."/>
            <person name="Drew J.C."/>
            <person name="Farmerie W.G."/>
            <person name="Daroub S.H."/>
            <person name="Triplett E.W."/>
        </authorList>
    </citation>
    <scope>NUCLEOTIDE SEQUENCE [LARGE SCALE GENOMIC DNA]</scope>
    <source>
        <strain evidence="1 2">SR1</strain>
    </source>
</reference>
<organism evidence="1 2">
    <name type="scientific">Candidatus Nitrososphaera evergladensis SR1</name>
    <dbReference type="NCBI Taxonomy" id="1459636"/>
    <lineage>
        <taxon>Archaea</taxon>
        <taxon>Nitrososphaerota</taxon>
        <taxon>Nitrososphaeria</taxon>
        <taxon>Nitrososphaerales</taxon>
        <taxon>Nitrososphaeraceae</taxon>
        <taxon>Nitrososphaera</taxon>
    </lineage>
</organism>
<sequence>MITGILSASGRSIAVSQEPPIEYAASKINNTVKNLREGLDPDILAYWYKRVEDRSRELVPEHLKDKVHFEQDRILWMKFKMDVSKRAVPTVMQVIEEYIPMMPYSTGLYFRKVQEILTEEMNKDLR</sequence>
<dbReference type="KEGG" id="nev:NTE_01422"/>